<accession>A0AAV5LEE2</accession>
<dbReference type="PANTHER" id="PTHR33463:SF220">
    <property type="entry name" value="NB-ARC DOMAIN-CONTAINING PROTEIN"/>
    <property type="match status" value="1"/>
</dbReference>
<protein>
    <submittedName>
        <fullName evidence="2">Uncharacterized protein</fullName>
    </submittedName>
</protein>
<evidence type="ECO:0000256" key="1">
    <source>
        <dbReference type="ARBA" id="ARBA00022821"/>
    </source>
</evidence>
<organism evidence="2 3">
    <name type="scientific">Rubroshorea leprosula</name>
    <dbReference type="NCBI Taxonomy" id="152421"/>
    <lineage>
        <taxon>Eukaryota</taxon>
        <taxon>Viridiplantae</taxon>
        <taxon>Streptophyta</taxon>
        <taxon>Embryophyta</taxon>
        <taxon>Tracheophyta</taxon>
        <taxon>Spermatophyta</taxon>
        <taxon>Magnoliopsida</taxon>
        <taxon>eudicotyledons</taxon>
        <taxon>Gunneridae</taxon>
        <taxon>Pentapetalae</taxon>
        <taxon>rosids</taxon>
        <taxon>malvids</taxon>
        <taxon>Malvales</taxon>
        <taxon>Dipterocarpaceae</taxon>
        <taxon>Rubroshorea</taxon>
    </lineage>
</organism>
<evidence type="ECO:0000313" key="2">
    <source>
        <dbReference type="EMBL" id="GKV35620.1"/>
    </source>
</evidence>
<sequence>MGLSSLTKLKCLNLEGTSDLETIPEELICGFSRLQVLRMGSTGFQAGIAVNGNISYSRLECLERLKYLNALTITICNDSAVEGFLSSHRIQGCTEGLCIYQRENGSLFSLKTLCLPPMKRLNYLTLMGASMEEVKTQWDEEGRKKQTQYDFQTSVIASERNFYDLRRVDIHNCPNLKDITWIIWAPNLTSLIVSCCFSMKEIISEGGVAAMTGDLILFEKLQILVLICLLKLTSIHRFALSFPSSAAIRVQGCPELRKLPLSSNSGGGRIIIRGAQRWWNELEWEDESARDTFLPYFQRTS</sequence>
<dbReference type="AlphaFoldDB" id="A0AAV5LEE2"/>
<keyword evidence="3" id="KW-1185">Reference proteome</keyword>
<dbReference type="InterPro" id="IPR050905">
    <property type="entry name" value="Plant_NBS-LRR"/>
</dbReference>
<name>A0AAV5LEE2_9ROSI</name>
<dbReference type="Proteomes" id="UP001054252">
    <property type="component" value="Unassembled WGS sequence"/>
</dbReference>
<dbReference type="PANTHER" id="PTHR33463">
    <property type="entry name" value="NB-ARC DOMAIN-CONTAINING PROTEIN-RELATED"/>
    <property type="match status" value="1"/>
</dbReference>
<gene>
    <name evidence="2" type="ORF">SLEP1_g43868</name>
</gene>
<reference evidence="2 3" key="1">
    <citation type="journal article" date="2021" name="Commun. Biol.">
        <title>The genome of Shorea leprosula (Dipterocarpaceae) highlights the ecological relevance of drought in aseasonal tropical rainforests.</title>
        <authorList>
            <person name="Ng K.K.S."/>
            <person name="Kobayashi M.J."/>
            <person name="Fawcett J.A."/>
            <person name="Hatakeyama M."/>
            <person name="Paape T."/>
            <person name="Ng C.H."/>
            <person name="Ang C.C."/>
            <person name="Tnah L.H."/>
            <person name="Lee C.T."/>
            <person name="Nishiyama T."/>
            <person name="Sese J."/>
            <person name="O'Brien M.J."/>
            <person name="Copetti D."/>
            <person name="Mohd Noor M.I."/>
            <person name="Ong R.C."/>
            <person name="Putra M."/>
            <person name="Sireger I.Z."/>
            <person name="Indrioko S."/>
            <person name="Kosugi Y."/>
            <person name="Izuno A."/>
            <person name="Isagi Y."/>
            <person name="Lee S.L."/>
            <person name="Shimizu K.K."/>
        </authorList>
    </citation>
    <scope>NUCLEOTIDE SEQUENCE [LARGE SCALE GENOMIC DNA]</scope>
    <source>
        <strain evidence="2">214</strain>
    </source>
</reference>
<proteinExistence type="predicted"/>
<keyword evidence="1" id="KW-0611">Plant defense</keyword>
<evidence type="ECO:0000313" key="3">
    <source>
        <dbReference type="Proteomes" id="UP001054252"/>
    </source>
</evidence>
<dbReference type="EMBL" id="BPVZ01000112">
    <property type="protein sequence ID" value="GKV35620.1"/>
    <property type="molecule type" value="Genomic_DNA"/>
</dbReference>
<comment type="caution">
    <text evidence="2">The sequence shown here is derived from an EMBL/GenBank/DDBJ whole genome shotgun (WGS) entry which is preliminary data.</text>
</comment>
<dbReference type="SUPFAM" id="SSF52058">
    <property type="entry name" value="L domain-like"/>
    <property type="match status" value="1"/>
</dbReference>
<dbReference type="InterPro" id="IPR032675">
    <property type="entry name" value="LRR_dom_sf"/>
</dbReference>
<dbReference type="Gene3D" id="3.80.10.10">
    <property type="entry name" value="Ribonuclease Inhibitor"/>
    <property type="match status" value="1"/>
</dbReference>